<sequence>MSWDDQAFRPGSVPPVPPPPSRPPAVGPPPPGAALRAVAAGLLNLTGLGLGYALTGRWFRAVPCWVVTGVLLLVALPADPDGVSTGAVVGYVLVLVAAALDGARIARRTAVGGSWRPVVAAGAGLVLLAAPAGGVVFYGSAQDEAVEQRLLDRLGESDRTVRAASGRNFDAARADYRSALAVYRDLGEEHAGSRAGKLVPERLKAYYAAVAAPYRQGRHCEAVAPLTYLRTVPESIDPELLGDLAGWPDGPLATSLYECGLSRLGGPTVGSPGGELAELLRTFPGSAQAGKVGPAVSKKISEQARAVSGSSPCSATETLRGLRAGVASMPEKSVSARAGEADGGIENGTYACGVDQFRKKQFTEARKTLTEFATTYRKDGRRARARDIAIAAEIATARPAAGRRLPPAGRPGGSRMELVISNDAPSGVEILYTGPVTGSVTLKACGSCKRYGTEVSGSMLACKAGGRSYPKVRLQLPAGEYHFLYKHGTGASANVDSYSSGSRIKPGYTYTSCTYVVESPYGLGLPSPSDPISFSAASTSR</sequence>
<name>A0ABV2U764_9ACTN</name>
<feature type="region of interest" description="Disordered" evidence="1">
    <location>
        <begin position="1"/>
        <end position="30"/>
    </location>
</feature>
<evidence type="ECO:0000256" key="2">
    <source>
        <dbReference type="SAM" id="Phobius"/>
    </source>
</evidence>
<keyword evidence="4" id="KW-1185">Reference proteome</keyword>
<keyword evidence="2" id="KW-1133">Transmembrane helix</keyword>
<organism evidence="3 4">
    <name type="scientific">Streptomyces sp. 900116325</name>
    <dbReference type="NCBI Taxonomy" id="3154295"/>
    <lineage>
        <taxon>Bacteria</taxon>
        <taxon>Bacillati</taxon>
        <taxon>Actinomycetota</taxon>
        <taxon>Actinomycetes</taxon>
        <taxon>Kitasatosporales</taxon>
        <taxon>Streptomycetaceae</taxon>
        <taxon>Streptomyces</taxon>
    </lineage>
</organism>
<comment type="caution">
    <text evidence="3">The sequence shown here is derived from an EMBL/GenBank/DDBJ whole genome shotgun (WGS) entry which is preliminary data.</text>
</comment>
<keyword evidence="2" id="KW-0472">Membrane</keyword>
<feature type="transmembrane region" description="Helical" evidence="2">
    <location>
        <begin position="118"/>
        <end position="139"/>
    </location>
</feature>
<evidence type="ECO:0000313" key="4">
    <source>
        <dbReference type="Proteomes" id="UP001550044"/>
    </source>
</evidence>
<feature type="transmembrane region" description="Helical" evidence="2">
    <location>
        <begin position="61"/>
        <end position="78"/>
    </location>
</feature>
<protein>
    <submittedName>
        <fullName evidence="3">Uncharacterized protein</fullName>
    </submittedName>
</protein>
<reference evidence="3 4" key="1">
    <citation type="submission" date="2024-06" db="EMBL/GenBank/DDBJ databases">
        <title>The Natural Products Discovery Center: Release of the First 8490 Sequenced Strains for Exploring Actinobacteria Biosynthetic Diversity.</title>
        <authorList>
            <person name="Kalkreuter E."/>
            <person name="Kautsar S.A."/>
            <person name="Yang D."/>
            <person name="Bader C.D."/>
            <person name="Teijaro C.N."/>
            <person name="Fluegel L."/>
            <person name="Davis C.M."/>
            <person name="Simpson J.R."/>
            <person name="Lauterbach L."/>
            <person name="Steele A.D."/>
            <person name="Gui C."/>
            <person name="Meng S."/>
            <person name="Li G."/>
            <person name="Viehrig K."/>
            <person name="Ye F."/>
            <person name="Su P."/>
            <person name="Kiefer A.F."/>
            <person name="Nichols A."/>
            <person name="Cepeda A.J."/>
            <person name="Yan W."/>
            <person name="Fan B."/>
            <person name="Jiang Y."/>
            <person name="Adhikari A."/>
            <person name="Zheng C.-J."/>
            <person name="Schuster L."/>
            <person name="Cowan T.M."/>
            <person name="Smanski M.J."/>
            <person name="Chevrette M.G."/>
            <person name="De Carvalho L.P.S."/>
            <person name="Shen B."/>
        </authorList>
    </citation>
    <scope>NUCLEOTIDE SEQUENCE [LARGE SCALE GENOMIC DNA]</scope>
    <source>
        <strain evidence="3 4">NPDC005137</strain>
    </source>
</reference>
<keyword evidence="2" id="KW-0812">Transmembrane</keyword>
<dbReference type="Proteomes" id="UP001550044">
    <property type="component" value="Unassembled WGS sequence"/>
</dbReference>
<dbReference type="RefSeq" id="WP_356709619.1">
    <property type="nucleotide sequence ID" value="NZ_JBEXIP010000007.1"/>
</dbReference>
<evidence type="ECO:0000256" key="1">
    <source>
        <dbReference type="SAM" id="MobiDB-lite"/>
    </source>
</evidence>
<feature type="transmembrane region" description="Helical" evidence="2">
    <location>
        <begin position="33"/>
        <end position="54"/>
    </location>
</feature>
<feature type="transmembrane region" description="Helical" evidence="2">
    <location>
        <begin position="84"/>
        <end position="106"/>
    </location>
</feature>
<dbReference type="EMBL" id="JBEXIP010000007">
    <property type="protein sequence ID" value="MET8433686.1"/>
    <property type="molecule type" value="Genomic_DNA"/>
</dbReference>
<evidence type="ECO:0000313" key="3">
    <source>
        <dbReference type="EMBL" id="MET8433686.1"/>
    </source>
</evidence>
<proteinExistence type="predicted"/>
<accession>A0ABV2U764</accession>
<gene>
    <name evidence="3" type="ORF">ABZV61_12920</name>
</gene>
<feature type="compositionally biased region" description="Pro residues" evidence="1">
    <location>
        <begin position="12"/>
        <end position="30"/>
    </location>
</feature>